<evidence type="ECO:0000313" key="2">
    <source>
        <dbReference type="Proteomes" id="UP000473648"/>
    </source>
</evidence>
<dbReference type="Pfam" id="PF08780">
    <property type="entry name" value="NTase_sub_bind"/>
    <property type="match status" value="1"/>
</dbReference>
<sequence>MKKFDNFSKYLAVLQQADFKMADDNEIYRTGVVGQFNLTFELAWKALQAVMRDHGVADAETGLPREMLQLGYKFGFVDDAEVWLMMLKKRNLSVHFYNEAEIDELLIMIRDSFIQAFEKLRQTLSEKLEEIAGEPV</sequence>
<dbReference type="SUPFAM" id="SSF81593">
    <property type="entry name" value="Nucleotidyltransferase substrate binding subunit/domain"/>
    <property type="match status" value="1"/>
</dbReference>
<dbReference type="InterPro" id="IPR010235">
    <property type="entry name" value="HepT"/>
</dbReference>
<dbReference type="Proteomes" id="UP000473648">
    <property type="component" value="Unassembled WGS sequence"/>
</dbReference>
<dbReference type="Gene3D" id="1.20.120.330">
    <property type="entry name" value="Nucleotidyltransferases domain 2"/>
    <property type="match status" value="1"/>
</dbReference>
<accession>A0A6L5GTP4</accession>
<name>A0A6L5GTP4_9FIRM</name>
<dbReference type="GO" id="GO:0016740">
    <property type="term" value="F:transferase activity"/>
    <property type="evidence" value="ECO:0007669"/>
    <property type="project" value="UniProtKB-KW"/>
</dbReference>
<comment type="caution">
    <text evidence="1">The sequence shown here is derived from an EMBL/GenBank/DDBJ whole genome shotgun (WGS) entry which is preliminary data.</text>
</comment>
<gene>
    <name evidence="1" type="ORF">FRC53_09440</name>
</gene>
<keyword evidence="2" id="KW-1185">Reference proteome</keyword>
<protein>
    <submittedName>
        <fullName evidence="1">Nucleotidyltransferase</fullName>
    </submittedName>
</protein>
<dbReference type="EMBL" id="VOGB01000005">
    <property type="protein sequence ID" value="MQM73615.1"/>
    <property type="molecule type" value="Genomic_DNA"/>
</dbReference>
<dbReference type="NCBIfam" id="TIGR01987">
    <property type="entry name" value="HI0074"/>
    <property type="match status" value="1"/>
</dbReference>
<organism evidence="1 2">
    <name type="scientific">Candidatus Pseudoramibacter fermentans</name>
    <dbReference type="NCBI Taxonomy" id="2594427"/>
    <lineage>
        <taxon>Bacteria</taxon>
        <taxon>Bacillati</taxon>
        <taxon>Bacillota</taxon>
        <taxon>Clostridia</taxon>
        <taxon>Eubacteriales</taxon>
        <taxon>Eubacteriaceae</taxon>
        <taxon>Pseudoramibacter</taxon>
    </lineage>
</organism>
<evidence type="ECO:0000313" key="1">
    <source>
        <dbReference type="EMBL" id="MQM73615.1"/>
    </source>
</evidence>
<proteinExistence type="predicted"/>
<reference evidence="1" key="1">
    <citation type="journal article" date="2020" name="Appl. Environ. Microbiol.">
        <title>Medium-Chain Fatty Acid Synthesis by 'Candidatus Weimeria bifida' gen. nov., sp. nov., and 'Candidatus Pseudoramibacter fermentans' sp. nov.</title>
        <authorList>
            <person name="Scarborough M.J."/>
            <person name="Myers K.S."/>
            <person name="Donohue T.J."/>
            <person name="Noguera D.R."/>
        </authorList>
    </citation>
    <scope>NUCLEOTIDE SEQUENCE</scope>
    <source>
        <strain evidence="1">EUB1.1</strain>
    </source>
</reference>
<dbReference type="AlphaFoldDB" id="A0A6L5GTP4"/>